<keyword evidence="9" id="KW-1185">Reference proteome</keyword>
<dbReference type="PRINTS" id="PR00690">
    <property type="entry name" value="ADHESNFAMILY"/>
</dbReference>
<gene>
    <name evidence="7" type="ORF">NMYAN_30204</name>
    <name evidence="8" type="ORF">SAMN05421880_11067</name>
</gene>
<dbReference type="Proteomes" id="UP000601736">
    <property type="component" value="Unassembled WGS sequence"/>
</dbReference>
<dbReference type="InterPro" id="IPR006128">
    <property type="entry name" value="Lipoprotein_PsaA-like"/>
</dbReference>
<keyword evidence="5" id="KW-0732">Signal</keyword>
<dbReference type="PANTHER" id="PTHR42953:SF1">
    <property type="entry name" value="METAL-BINDING PROTEIN HI_0362-RELATED"/>
    <property type="match status" value="1"/>
</dbReference>
<dbReference type="GO" id="GO:0030313">
    <property type="term" value="C:cell envelope"/>
    <property type="evidence" value="ECO:0007669"/>
    <property type="project" value="UniProtKB-SubCell"/>
</dbReference>
<protein>
    <submittedName>
        <fullName evidence="7">Zinc ABC transporter substrate-binding protein</fullName>
    </submittedName>
    <submittedName>
        <fullName evidence="8">Zinc/manganese transport system substrate-binding protein/manganese/iron transport system substrate-binding protein</fullName>
    </submittedName>
</protein>
<dbReference type="RefSeq" id="WP_090667958.1">
    <property type="nucleotide sequence ID" value="NZ_CAJNAP010000023.1"/>
</dbReference>
<dbReference type="Pfam" id="PF01297">
    <property type="entry name" value="ZnuA"/>
    <property type="match status" value="1"/>
</dbReference>
<keyword evidence="3 6" id="KW-0813">Transport</keyword>
<comment type="similarity">
    <text evidence="2 6">Belongs to the bacterial solute-binding protein 9 family.</text>
</comment>
<dbReference type="PRINTS" id="PR00691">
    <property type="entry name" value="ADHESINB"/>
</dbReference>
<evidence type="ECO:0000313" key="8">
    <source>
        <dbReference type="EMBL" id="SFM24765.1"/>
    </source>
</evidence>
<name>A0A1I4PAU5_9PROT</name>
<reference evidence="7" key="2">
    <citation type="submission" date="2021-02" db="EMBL/GenBank/DDBJ databases">
        <authorList>
            <person name="Han P."/>
        </authorList>
    </citation>
    <scope>NUCLEOTIDE SEQUENCE</scope>
    <source>
        <strain evidence="7">Nitrosomonas nitrosa 18-3D</strain>
    </source>
</reference>
<evidence type="ECO:0000256" key="3">
    <source>
        <dbReference type="ARBA" id="ARBA00022448"/>
    </source>
</evidence>
<dbReference type="Proteomes" id="UP000199561">
    <property type="component" value="Unassembled WGS sequence"/>
</dbReference>
<evidence type="ECO:0000313" key="9">
    <source>
        <dbReference type="Proteomes" id="UP000199561"/>
    </source>
</evidence>
<dbReference type="InterPro" id="IPR006127">
    <property type="entry name" value="ZnuA-like"/>
</dbReference>
<evidence type="ECO:0000256" key="1">
    <source>
        <dbReference type="ARBA" id="ARBA00004196"/>
    </source>
</evidence>
<dbReference type="STRING" id="52442.SAMN05421880_11067"/>
<keyword evidence="4" id="KW-0479">Metal-binding</keyword>
<dbReference type="EMBL" id="FOUF01000010">
    <property type="protein sequence ID" value="SFM24765.1"/>
    <property type="molecule type" value="Genomic_DNA"/>
</dbReference>
<dbReference type="SUPFAM" id="SSF53807">
    <property type="entry name" value="Helical backbone' metal receptor"/>
    <property type="match status" value="1"/>
</dbReference>
<evidence type="ECO:0000256" key="5">
    <source>
        <dbReference type="ARBA" id="ARBA00022729"/>
    </source>
</evidence>
<dbReference type="EMBL" id="CAJNAP010000023">
    <property type="protein sequence ID" value="CAE6509662.1"/>
    <property type="molecule type" value="Genomic_DNA"/>
</dbReference>
<evidence type="ECO:0000313" key="7">
    <source>
        <dbReference type="EMBL" id="CAE6509662.1"/>
    </source>
</evidence>
<reference evidence="8 9" key="1">
    <citation type="submission" date="2016-10" db="EMBL/GenBank/DDBJ databases">
        <authorList>
            <person name="de Groot N.N."/>
        </authorList>
    </citation>
    <scope>NUCLEOTIDE SEQUENCE [LARGE SCALE GENOMIC DNA]</scope>
    <source>
        <strain evidence="8 9">Nm146</strain>
    </source>
</reference>
<dbReference type="GO" id="GO:0007155">
    <property type="term" value="P:cell adhesion"/>
    <property type="evidence" value="ECO:0007669"/>
    <property type="project" value="InterPro"/>
</dbReference>
<organism evidence="8 9">
    <name type="scientific">Nitrosomonas nitrosa</name>
    <dbReference type="NCBI Taxonomy" id="52442"/>
    <lineage>
        <taxon>Bacteria</taxon>
        <taxon>Pseudomonadati</taxon>
        <taxon>Pseudomonadota</taxon>
        <taxon>Betaproteobacteria</taxon>
        <taxon>Nitrosomonadales</taxon>
        <taxon>Nitrosomonadaceae</taxon>
        <taxon>Nitrosomonas</taxon>
    </lineage>
</organism>
<dbReference type="InterPro" id="IPR050492">
    <property type="entry name" value="Bact_metal-bind_prot9"/>
</dbReference>
<dbReference type="PANTHER" id="PTHR42953">
    <property type="entry name" value="HIGH-AFFINITY ZINC UPTAKE SYSTEM PROTEIN ZNUA-RELATED"/>
    <property type="match status" value="1"/>
</dbReference>
<comment type="subcellular location">
    <subcellularLocation>
        <location evidence="1">Cell envelope</location>
    </subcellularLocation>
</comment>
<accession>A0A1I4PAU5</accession>
<evidence type="ECO:0000256" key="6">
    <source>
        <dbReference type="RuleBase" id="RU003512"/>
    </source>
</evidence>
<evidence type="ECO:0000256" key="4">
    <source>
        <dbReference type="ARBA" id="ARBA00022723"/>
    </source>
</evidence>
<dbReference type="InterPro" id="IPR006129">
    <property type="entry name" value="AdhesinB"/>
</dbReference>
<proteinExistence type="inferred from homology"/>
<dbReference type="GO" id="GO:0046872">
    <property type="term" value="F:metal ion binding"/>
    <property type="evidence" value="ECO:0007669"/>
    <property type="project" value="UniProtKB-KW"/>
</dbReference>
<dbReference type="Gene3D" id="3.40.50.1980">
    <property type="entry name" value="Nitrogenase molybdenum iron protein domain"/>
    <property type="match status" value="2"/>
</dbReference>
<dbReference type="GO" id="GO:0030001">
    <property type="term" value="P:metal ion transport"/>
    <property type="evidence" value="ECO:0007669"/>
    <property type="project" value="InterPro"/>
</dbReference>
<evidence type="ECO:0000256" key="2">
    <source>
        <dbReference type="ARBA" id="ARBA00011028"/>
    </source>
</evidence>
<sequence length="323" mass="35747">MKIESNRTLKLLTWLFTFSLLLPYIACASTTNKKLAVVTTVAPLANIVRNVGIPYVDIAGIVPDGTDSHTFEPTPADAKILQAADLIIVNGLDLELPTVKLAQKVKKAETPILQLGNQTLSREEWQYDFSYPRDEGYPNPHLWLNIALVMRYVEIIRDNLSKLDPINTTGYFANAAAYLAKLEKLDNKIFQCVASIPEQNRKLVTYHDSFAYFAPRYGVTVIAALQPSDFSEPGPREIISIIKQIKKEKVPAIFGSEVFPSKVMAQIAREANVKFVDQLSDDELPPPPNDSFIGMMANNLAIMTEALGGNSACITDIDASNLF</sequence>
<dbReference type="AlphaFoldDB" id="A0A1I4PAU5"/>